<dbReference type="OrthoDB" id="5377312at2759"/>
<name>A0A4Q4T655_9PEZI</name>
<feature type="region of interest" description="Disordered" evidence="5">
    <location>
        <begin position="1"/>
        <end position="35"/>
    </location>
</feature>
<evidence type="ECO:0000256" key="4">
    <source>
        <dbReference type="PIRNR" id="PIRNR000777"/>
    </source>
</evidence>
<dbReference type="PANTHER" id="PTHR15367:SF2">
    <property type="entry name" value="DNA-DIRECTED RNA POLYMERASE III SUBUNIT"/>
    <property type="match status" value="1"/>
</dbReference>
<feature type="compositionally biased region" description="Gly residues" evidence="5">
    <location>
        <begin position="1"/>
        <end position="21"/>
    </location>
</feature>
<dbReference type="PIRSF" id="PIRSF000777">
    <property type="entry name" value="RNA_polIII_C31"/>
    <property type="match status" value="1"/>
</dbReference>
<organism evidence="6 7">
    <name type="scientific">Monosporascus ibericus</name>
    <dbReference type="NCBI Taxonomy" id="155417"/>
    <lineage>
        <taxon>Eukaryota</taxon>
        <taxon>Fungi</taxon>
        <taxon>Dikarya</taxon>
        <taxon>Ascomycota</taxon>
        <taxon>Pezizomycotina</taxon>
        <taxon>Sordariomycetes</taxon>
        <taxon>Xylariomycetidae</taxon>
        <taxon>Xylariales</taxon>
        <taxon>Xylariales incertae sedis</taxon>
        <taxon>Monosporascus</taxon>
    </lineage>
</organism>
<evidence type="ECO:0000313" key="6">
    <source>
        <dbReference type="EMBL" id="RYO99506.1"/>
    </source>
</evidence>
<feature type="compositionally biased region" description="Acidic residues" evidence="5">
    <location>
        <begin position="252"/>
        <end position="303"/>
    </location>
</feature>
<evidence type="ECO:0000256" key="5">
    <source>
        <dbReference type="SAM" id="MobiDB-lite"/>
    </source>
</evidence>
<dbReference type="PANTHER" id="PTHR15367">
    <property type="entry name" value="DNA-DIRECTED RNA POLYMERASE III"/>
    <property type="match status" value="1"/>
</dbReference>
<accession>A0A4Q4T655</accession>
<keyword evidence="7" id="KW-1185">Reference proteome</keyword>
<evidence type="ECO:0000313" key="7">
    <source>
        <dbReference type="Proteomes" id="UP000293360"/>
    </source>
</evidence>
<comment type="function">
    <text evidence="4">DNA-dependent RNA polymerase catalyzes the transcription of DNA into RNA using the four ribonucleoside triphosphates as substrates. Specific peripheric component of RNA polymerase III which synthesizes small RNAs, such as 5S rRNA and tRNAs.</text>
</comment>
<dbReference type="InterPro" id="IPR024661">
    <property type="entry name" value="RNA_pol_III_Rpc31"/>
</dbReference>
<dbReference type="Proteomes" id="UP000293360">
    <property type="component" value="Unassembled WGS sequence"/>
</dbReference>
<gene>
    <name evidence="6" type="ORF">DL764_006797</name>
</gene>
<comment type="subcellular location">
    <subcellularLocation>
        <location evidence="1 4">Nucleus</location>
    </subcellularLocation>
</comment>
<evidence type="ECO:0000256" key="2">
    <source>
        <dbReference type="ARBA" id="ARBA00008352"/>
    </source>
</evidence>
<evidence type="ECO:0000256" key="1">
    <source>
        <dbReference type="ARBA" id="ARBA00004123"/>
    </source>
</evidence>
<dbReference type="Pfam" id="PF11705">
    <property type="entry name" value="RNA_pol_3_Rpc31"/>
    <property type="match status" value="1"/>
</dbReference>
<dbReference type="GO" id="GO:0005666">
    <property type="term" value="C:RNA polymerase III complex"/>
    <property type="evidence" value="ECO:0007669"/>
    <property type="project" value="UniProtKB-UniRule"/>
</dbReference>
<feature type="region of interest" description="Disordered" evidence="5">
    <location>
        <begin position="167"/>
        <end position="209"/>
    </location>
</feature>
<feature type="compositionally biased region" description="Basic and acidic residues" evidence="5">
    <location>
        <begin position="234"/>
        <end position="251"/>
    </location>
</feature>
<comment type="caution">
    <text evidence="6">The sequence shown here is derived from an EMBL/GenBank/DDBJ whole genome shotgun (WGS) entry which is preliminary data.</text>
</comment>
<dbReference type="AlphaFoldDB" id="A0A4Q4T655"/>
<comment type="subunit">
    <text evidence="4">Component of the RNA polymerase III (Pol III) complex.</text>
</comment>
<comment type="similarity">
    <text evidence="2 4">Belongs to the eukaryotic RPC7 RNA polymerase subunit family.</text>
</comment>
<protein>
    <recommendedName>
        <fullName evidence="4">DNA-directed RNA polymerase III subunit</fullName>
    </recommendedName>
</protein>
<dbReference type="EMBL" id="QJNU01000418">
    <property type="protein sequence ID" value="RYO99506.1"/>
    <property type="molecule type" value="Genomic_DNA"/>
</dbReference>
<keyword evidence="3 4" id="KW-0539">Nucleus</keyword>
<dbReference type="GO" id="GO:0006383">
    <property type="term" value="P:transcription by RNA polymerase III"/>
    <property type="evidence" value="ECO:0007669"/>
    <property type="project" value="UniProtKB-UniRule"/>
</dbReference>
<feature type="region of interest" description="Disordered" evidence="5">
    <location>
        <begin position="221"/>
        <end position="310"/>
    </location>
</feature>
<reference evidence="6 7" key="1">
    <citation type="submission" date="2018-06" db="EMBL/GenBank/DDBJ databases">
        <title>Complete Genomes of Monosporascus.</title>
        <authorList>
            <person name="Robinson A.J."/>
            <person name="Natvig D.O."/>
        </authorList>
    </citation>
    <scope>NUCLEOTIDE SEQUENCE [LARGE SCALE GENOMIC DNA]</scope>
    <source>
        <strain evidence="6 7">CBS 110550</strain>
    </source>
</reference>
<proteinExistence type="inferred from homology"/>
<dbReference type="STRING" id="155417.A0A4Q4T655"/>
<feature type="compositionally biased region" description="Gly residues" evidence="5">
    <location>
        <begin position="173"/>
        <end position="184"/>
    </location>
</feature>
<evidence type="ECO:0000256" key="3">
    <source>
        <dbReference type="ARBA" id="ARBA00023242"/>
    </source>
</evidence>
<sequence length="310" mass="33703">MSGRGGRGGRGGGRGGRGGGKPAPPGLPGFDNETNMLIQGEPQETYPKTYKPPLAPGLTASEERAVASFVAFRRAFRNTPLYTHRHMITVSETETSGGPTAPIPRTYGRAQANARYAVKTRATVDPFLAVPMYSHQFVDEARALPDLRGRPYVKDFFPEELWATLDGKDKGGAKGGLKGGLKGGPGEKEKQRARTKRGRGDGAVIGVDDPFADLDDILDRHSKRRAGQQPETEEERKKRIEEAVAGDRADGEEGEPAEVDLDEDEAEMTQEDDDYEDDEDGGDYDAEQYFDDGADNDMEDEGVGESAMDF</sequence>